<comment type="subcellular location">
    <subcellularLocation>
        <location evidence="1">Endoplasmic reticulum membrane</location>
        <topology evidence="1">Single-pass type I membrane protein</topology>
    </subcellularLocation>
</comment>
<keyword evidence="5" id="KW-0109">Calcium transport</keyword>
<sequence>MKFIFAAFAFPLWVGLAVSWSDPGSVLLRDIQVLTLYRGRYTNSRRTSPVPQLQCTGGSAGCSAFVPEVVQCQNKGWDGVDVQWECKADMDYSYRFGKVEVNCEGYNYPEDPYVLKGSCGLEYTIELTDSGRQRNKGAYDNNGFGSYFNQDKSDNMKYQSDNGGMSVAVIAILLLIAYGVYKMFLCRPLQGQERFPNDVPGAMGANDYSGGFGSAAPPPPGFKTEYSGYGNYNSGYGFSNAFTGPYHQRNTGPGFWSGMGAGGVLGYLFGNRRSQSNVSPGRSMFNTNATAHQSTPGTRTASGYGGTKRR</sequence>
<feature type="transmembrane region" description="Helical" evidence="15">
    <location>
        <begin position="163"/>
        <end position="181"/>
    </location>
</feature>
<evidence type="ECO:0000256" key="2">
    <source>
        <dbReference type="ARBA" id="ARBA00006833"/>
    </source>
</evidence>
<feature type="compositionally biased region" description="Polar residues" evidence="14">
    <location>
        <begin position="278"/>
        <end position="301"/>
    </location>
</feature>
<dbReference type="GO" id="GO:0006816">
    <property type="term" value="P:calcium ion transport"/>
    <property type="evidence" value="ECO:0007669"/>
    <property type="project" value="UniProtKB-KW"/>
</dbReference>
<keyword evidence="9" id="KW-0106">Calcium</keyword>
<reference evidence="17" key="1">
    <citation type="submission" date="2021-06" db="EMBL/GenBank/DDBJ databases">
        <authorList>
            <consortium name="Wellcome Sanger Institute Data Sharing"/>
        </authorList>
    </citation>
    <scope>NUCLEOTIDE SEQUENCE [LARGE SCALE GENOMIC DNA]</scope>
</reference>
<dbReference type="InterPro" id="IPR009567">
    <property type="entry name" value="SARAF"/>
</dbReference>
<reference evidence="17" key="2">
    <citation type="submission" date="2025-08" db="UniProtKB">
        <authorList>
            <consortium name="Ensembl"/>
        </authorList>
    </citation>
    <scope>IDENTIFICATION</scope>
</reference>
<dbReference type="GO" id="GO:0005789">
    <property type="term" value="C:endoplasmic reticulum membrane"/>
    <property type="evidence" value="ECO:0007669"/>
    <property type="project" value="UniProtKB-SubCell"/>
</dbReference>
<evidence type="ECO:0000256" key="9">
    <source>
        <dbReference type="ARBA" id="ARBA00022837"/>
    </source>
</evidence>
<dbReference type="PANTHER" id="PTHR15929:SF0">
    <property type="entry name" value="STORE-OPERATED CALCIUM ENTRY-ASSOCIATED REGULATORY FACTOR"/>
    <property type="match status" value="1"/>
</dbReference>
<dbReference type="GeneID" id="114654967"/>
<dbReference type="PANTHER" id="PTHR15929">
    <property type="entry name" value="STORE-OPERATED CALCIUM ENTRY-ASSOCIATED REGULATORY FACTOR"/>
    <property type="match status" value="1"/>
</dbReference>
<evidence type="ECO:0000256" key="6">
    <source>
        <dbReference type="ARBA" id="ARBA00022692"/>
    </source>
</evidence>
<keyword evidence="10 15" id="KW-1133">Transmembrane helix</keyword>
<dbReference type="Ensembl" id="ENSECRT00000033838.1">
    <property type="protein sequence ID" value="ENSECRP00000033113.1"/>
    <property type="gene ID" value="ENSECRG00000022419.1"/>
</dbReference>
<name>A0A8C4XHU3_ERPCA</name>
<reference evidence="17" key="3">
    <citation type="submission" date="2025-09" db="UniProtKB">
        <authorList>
            <consortium name="Ensembl"/>
        </authorList>
    </citation>
    <scope>IDENTIFICATION</scope>
</reference>
<evidence type="ECO:0000313" key="18">
    <source>
        <dbReference type="Proteomes" id="UP000694620"/>
    </source>
</evidence>
<protein>
    <recommendedName>
        <fullName evidence="3">Store-operated calcium entry-associated regulatory factor</fullName>
    </recommendedName>
    <alternativeName>
        <fullName evidence="13">Transmembrane protein 66</fullName>
    </alternativeName>
</protein>
<dbReference type="Proteomes" id="UP000694620">
    <property type="component" value="Chromosome 7"/>
</dbReference>
<feature type="region of interest" description="Disordered" evidence="14">
    <location>
        <begin position="278"/>
        <end position="310"/>
    </location>
</feature>
<dbReference type="GeneTree" id="ENSGT00390000013419"/>
<keyword evidence="18" id="KW-1185">Reference proteome</keyword>
<evidence type="ECO:0000256" key="8">
    <source>
        <dbReference type="ARBA" id="ARBA00022824"/>
    </source>
</evidence>
<evidence type="ECO:0000256" key="10">
    <source>
        <dbReference type="ARBA" id="ARBA00022989"/>
    </source>
</evidence>
<evidence type="ECO:0000256" key="4">
    <source>
        <dbReference type="ARBA" id="ARBA00022448"/>
    </source>
</evidence>
<dbReference type="CTD" id="51669"/>
<organism evidence="17 18">
    <name type="scientific">Erpetoichthys calabaricus</name>
    <name type="common">Rope fish</name>
    <name type="synonym">Calamoichthys calabaricus</name>
    <dbReference type="NCBI Taxonomy" id="27687"/>
    <lineage>
        <taxon>Eukaryota</taxon>
        <taxon>Metazoa</taxon>
        <taxon>Chordata</taxon>
        <taxon>Craniata</taxon>
        <taxon>Vertebrata</taxon>
        <taxon>Euteleostomi</taxon>
        <taxon>Actinopterygii</taxon>
        <taxon>Polypteriformes</taxon>
        <taxon>Polypteridae</taxon>
        <taxon>Erpetoichthys</taxon>
    </lineage>
</organism>
<evidence type="ECO:0000256" key="5">
    <source>
        <dbReference type="ARBA" id="ARBA00022568"/>
    </source>
</evidence>
<dbReference type="Pfam" id="PF06682">
    <property type="entry name" value="SARAF"/>
    <property type="match status" value="1"/>
</dbReference>
<dbReference type="RefSeq" id="XP_028661679.1">
    <property type="nucleotide sequence ID" value="XM_028805846.2"/>
</dbReference>
<keyword evidence="4" id="KW-0813">Transport</keyword>
<evidence type="ECO:0000256" key="7">
    <source>
        <dbReference type="ARBA" id="ARBA00022729"/>
    </source>
</evidence>
<evidence type="ECO:0000256" key="1">
    <source>
        <dbReference type="ARBA" id="ARBA00004115"/>
    </source>
</evidence>
<dbReference type="GO" id="GO:2001256">
    <property type="term" value="P:regulation of store-operated calcium entry"/>
    <property type="evidence" value="ECO:0007669"/>
    <property type="project" value="InterPro"/>
</dbReference>
<dbReference type="OrthoDB" id="20303at2759"/>
<evidence type="ECO:0000256" key="14">
    <source>
        <dbReference type="SAM" id="MobiDB-lite"/>
    </source>
</evidence>
<keyword evidence="12 15" id="KW-0472">Membrane</keyword>
<evidence type="ECO:0000256" key="11">
    <source>
        <dbReference type="ARBA" id="ARBA00023065"/>
    </source>
</evidence>
<keyword evidence="6 15" id="KW-0812">Transmembrane</keyword>
<evidence type="ECO:0000256" key="13">
    <source>
        <dbReference type="ARBA" id="ARBA00031116"/>
    </source>
</evidence>
<evidence type="ECO:0000256" key="12">
    <source>
        <dbReference type="ARBA" id="ARBA00023136"/>
    </source>
</evidence>
<evidence type="ECO:0000256" key="15">
    <source>
        <dbReference type="SAM" id="Phobius"/>
    </source>
</evidence>
<feature type="chain" id="PRO_5034918409" description="Store-operated calcium entry-associated regulatory factor" evidence="16">
    <location>
        <begin position="20"/>
        <end position="310"/>
    </location>
</feature>
<gene>
    <name evidence="17" type="primary">SARAF</name>
    <name evidence="17" type="synonym">saraf</name>
</gene>
<dbReference type="AlphaFoldDB" id="A0A8C4XHU3"/>
<keyword evidence="8" id="KW-0256">Endoplasmic reticulum</keyword>
<keyword evidence="7 16" id="KW-0732">Signal</keyword>
<keyword evidence="11" id="KW-0406">Ion transport</keyword>
<evidence type="ECO:0000313" key="17">
    <source>
        <dbReference type="Ensembl" id="ENSECRP00000033113.1"/>
    </source>
</evidence>
<evidence type="ECO:0000256" key="16">
    <source>
        <dbReference type="SAM" id="SignalP"/>
    </source>
</evidence>
<comment type="similarity">
    <text evidence="2">Belongs to the SARAF family.</text>
</comment>
<accession>A0A8C4XHU3</accession>
<proteinExistence type="inferred from homology"/>
<evidence type="ECO:0000256" key="3">
    <source>
        <dbReference type="ARBA" id="ARBA00016584"/>
    </source>
</evidence>
<feature type="signal peptide" evidence="16">
    <location>
        <begin position="1"/>
        <end position="19"/>
    </location>
</feature>